<accession>A0A723L6E8</accession>
<sequence>NPELTAKKEQESEMSSTGAMLGLDPSSRQRLIGLAGKKKATNPFLTI</sequence>
<dbReference type="EMBL" id="DAAQJN010000031">
    <property type="protein sequence ID" value="HAD9589563.1"/>
    <property type="molecule type" value="Genomic_DNA"/>
</dbReference>
<organism evidence="2">
    <name type="scientific">Salmonella enterica</name>
    <name type="common">Salmonella choleraesuis</name>
    <dbReference type="NCBI Taxonomy" id="28901"/>
    <lineage>
        <taxon>Bacteria</taxon>
        <taxon>Pseudomonadati</taxon>
        <taxon>Pseudomonadota</taxon>
        <taxon>Gammaproteobacteria</taxon>
        <taxon>Enterobacterales</taxon>
        <taxon>Enterobacteriaceae</taxon>
        <taxon>Salmonella</taxon>
    </lineage>
</organism>
<comment type="caution">
    <text evidence="2">The sequence shown here is derived from an EMBL/GenBank/DDBJ whole genome shotgun (WGS) entry which is preliminary data.</text>
</comment>
<dbReference type="AlphaFoldDB" id="A0A723L6E8"/>
<proteinExistence type="predicted"/>
<evidence type="ECO:0000313" key="2">
    <source>
        <dbReference type="EMBL" id="HAD9589563.1"/>
    </source>
</evidence>
<feature type="non-terminal residue" evidence="2">
    <location>
        <position position="1"/>
    </location>
</feature>
<dbReference type="Pfam" id="PF05119">
    <property type="entry name" value="Terminase_4"/>
    <property type="match status" value="1"/>
</dbReference>
<dbReference type="InterPro" id="IPR006448">
    <property type="entry name" value="Phage_term_ssu_P27"/>
</dbReference>
<evidence type="ECO:0000256" key="1">
    <source>
        <dbReference type="SAM" id="MobiDB-lite"/>
    </source>
</evidence>
<name>A0A723L6E8_SALER</name>
<protein>
    <submittedName>
        <fullName evidence="2">Phage terminase small subunit P27 family</fullName>
    </submittedName>
</protein>
<feature type="compositionally biased region" description="Basic and acidic residues" evidence="1">
    <location>
        <begin position="1"/>
        <end position="11"/>
    </location>
</feature>
<gene>
    <name evidence="2" type="ORF">G1501_25000</name>
</gene>
<reference evidence="2" key="2">
    <citation type="submission" date="2019-01" db="EMBL/GenBank/DDBJ databases">
        <authorList>
            <consortium name="NCBI Pathogen Detection Project"/>
        </authorList>
    </citation>
    <scope>NUCLEOTIDE SEQUENCE</scope>
    <source>
        <strain evidence="2">R16.4830</strain>
    </source>
</reference>
<reference evidence="2" key="1">
    <citation type="journal article" date="2018" name="Genome Biol.">
        <title>SKESA: strategic k-mer extension for scrupulous assemblies.</title>
        <authorList>
            <person name="Souvorov A."/>
            <person name="Agarwala R."/>
            <person name="Lipman D.J."/>
        </authorList>
    </citation>
    <scope>NUCLEOTIDE SEQUENCE</scope>
    <source>
        <strain evidence="2">R16.4830</strain>
    </source>
</reference>
<feature type="region of interest" description="Disordered" evidence="1">
    <location>
        <begin position="1"/>
        <end position="24"/>
    </location>
</feature>